<dbReference type="SUPFAM" id="SSF81383">
    <property type="entry name" value="F-box domain"/>
    <property type="match status" value="1"/>
</dbReference>
<dbReference type="InterPro" id="IPR006652">
    <property type="entry name" value="Kelch_1"/>
</dbReference>
<evidence type="ECO:0000313" key="2">
    <source>
        <dbReference type="EMBL" id="KAG0498951.1"/>
    </source>
</evidence>
<comment type="caution">
    <text evidence="2">The sequence shown here is derived from an EMBL/GenBank/DDBJ whole genome shotgun (WGS) entry which is preliminary data.</text>
</comment>
<dbReference type="InterPro" id="IPR044595">
    <property type="entry name" value="KMD1-4"/>
</dbReference>
<dbReference type="GO" id="GO:2000762">
    <property type="term" value="P:regulation of phenylpropanoid metabolic process"/>
    <property type="evidence" value="ECO:0007669"/>
    <property type="project" value="InterPro"/>
</dbReference>
<reference evidence="2 3" key="1">
    <citation type="journal article" date="2020" name="Nat. Food">
        <title>A phased Vanilla planifolia genome enables genetic improvement of flavour and production.</title>
        <authorList>
            <person name="Hasing T."/>
            <person name="Tang H."/>
            <person name="Brym M."/>
            <person name="Khazi F."/>
            <person name="Huang T."/>
            <person name="Chambers A.H."/>
        </authorList>
    </citation>
    <scope>NUCLEOTIDE SEQUENCE [LARGE SCALE GENOMIC DNA]</scope>
    <source>
        <tissue evidence="2">Leaf</tissue>
    </source>
</reference>
<organism evidence="2 3">
    <name type="scientific">Vanilla planifolia</name>
    <name type="common">Vanilla</name>
    <dbReference type="NCBI Taxonomy" id="51239"/>
    <lineage>
        <taxon>Eukaryota</taxon>
        <taxon>Viridiplantae</taxon>
        <taxon>Streptophyta</taxon>
        <taxon>Embryophyta</taxon>
        <taxon>Tracheophyta</taxon>
        <taxon>Spermatophyta</taxon>
        <taxon>Magnoliopsida</taxon>
        <taxon>Liliopsida</taxon>
        <taxon>Asparagales</taxon>
        <taxon>Orchidaceae</taxon>
        <taxon>Vanilloideae</taxon>
        <taxon>Vanilleae</taxon>
        <taxon>Vanilla</taxon>
    </lineage>
</organism>
<dbReference type="Proteomes" id="UP000636800">
    <property type="component" value="Chromosome 1"/>
</dbReference>
<dbReference type="AlphaFoldDB" id="A0A835RV97"/>
<keyword evidence="3" id="KW-1185">Reference proteome</keyword>
<evidence type="ECO:0000259" key="1">
    <source>
        <dbReference type="Pfam" id="PF00646"/>
    </source>
</evidence>
<proteinExistence type="predicted"/>
<dbReference type="PANTHER" id="PTHR46407:SF3">
    <property type="entry name" value="OS02G0208700 PROTEIN"/>
    <property type="match status" value="1"/>
</dbReference>
<protein>
    <recommendedName>
        <fullName evidence="1">F-box domain-containing protein</fullName>
    </recommendedName>
</protein>
<dbReference type="Pfam" id="PF00646">
    <property type="entry name" value="F-box"/>
    <property type="match status" value="1"/>
</dbReference>
<dbReference type="PANTHER" id="PTHR46407">
    <property type="entry name" value="OS02G0208700 PROTEIN"/>
    <property type="match status" value="1"/>
</dbReference>
<name>A0A835RV97_VANPL</name>
<evidence type="ECO:0000313" key="3">
    <source>
        <dbReference type="Proteomes" id="UP000636800"/>
    </source>
</evidence>
<dbReference type="InterPro" id="IPR036047">
    <property type="entry name" value="F-box-like_dom_sf"/>
</dbReference>
<dbReference type="EMBL" id="JADCNL010000001">
    <property type="protein sequence ID" value="KAG0498951.1"/>
    <property type="molecule type" value="Genomic_DNA"/>
</dbReference>
<dbReference type="InterPro" id="IPR015915">
    <property type="entry name" value="Kelch-typ_b-propeller"/>
</dbReference>
<dbReference type="SUPFAM" id="SSF117281">
    <property type="entry name" value="Kelch motif"/>
    <property type="match status" value="1"/>
</dbReference>
<dbReference type="Gene3D" id="2.120.10.80">
    <property type="entry name" value="Kelch-type beta propeller"/>
    <property type="match status" value="1"/>
</dbReference>
<dbReference type="SMART" id="SM00612">
    <property type="entry name" value="Kelch"/>
    <property type="match status" value="2"/>
</dbReference>
<accession>A0A835RV97</accession>
<dbReference type="GO" id="GO:0080037">
    <property type="term" value="P:negative regulation of cytokinin-activated signaling pathway"/>
    <property type="evidence" value="ECO:0007669"/>
    <property type="project" value="InterPro"/>
</dbReference>
<gene>
    <name evidence="2" type="ORF">HPP92_003642</name>
</gene>
<sequence length="370" mass="40945">MEENSMKKTLMSSLPEEIVDECLIRVHHQSFPLLRGVCRRWNQLLGSPDFLRYRRSAGHARSLLVLSQAESSSFFHSGPAINYAASFPFHRLVVHDPATGDWATLPQIPGLRENVPRFCRLAAVGGVLVVIGGWDPDTWSASDGVYVYSFLTGSWRRGRSMPGPRRSFFACSGGAGMVLVAGGRDEDKNALRSAMVYDVSADQWTELPEMRSERDDCDGMFVDRGFLVVGGCGTAIQAKFGWSAEEFDLWEWRWRPIVEDALEAEVCCLRSCAASGEGRIYSCGINGRLVMKEGRDGGWKTVAEFPEDAQMAPLLASWGTNVVVIGSGGNSSEQAIYIYEMEAEKAVVRRRLVPPAEYSGHIQNICCIEI</sequence>
<feature type="domain" description="F-box" evidence="1">
    <location>
        <begin position="12"/>
        <end position="52"/>
    </location>
</feature>
<dbReference type="InterPro" id="IPR001810">
    <property type="entry name" value="F-box_dom"/>
</dbReference>
<dbReference type="OrthoDB" id="659547at2759"/>
<dbReference type="Pfam" id="PF01344">
    <property type="entry name" value="Kelch_1"/>
    <property type="match status" value="2"/>
</dbReference>